<dbReference type="EMBL" id="JBBXJM010000003">
    <property type="protein sequence ID" value="KAL1410316.1"/>
    <property type="molecule type" value="Genomic_DNA"/>
</dbReference>
<dbReference type="PROSITE" id="PS50235">
    <property type="entry name" value="USP_3"/>
    <property type="match status" value="1"/>
</dbReference>
<evidence type="ECO:0000256" key="4">
    <source>
        <dbReference type="ARBA" id="ARBA00022728"/>
    </source>
</evidence>
<comment type="subcellular location">
    <subcellularLocation>
        <location evidence="1">Nucleus</location>
    </subcellularLocation>
</comment>
<dbReference type="Proteomes" id="UP001565368">
    <property type="component" value="Unassembled WGS sequence"/>
</dbReference>
<dbReference type="InterPro" id="IPR001394">
    <property type="entry name" value="Peptidase_C19_UCH"/>
</dbReference>
<dbReference type="SUPFAM" id="SSF57850">
    <property type="entry name" value="RING/U-box"/>
    <property type="match status" value="1"/>
</dbReference>
<feature type="compositionally biased region" description="Low complexity" evidence="10">
    <location>
        <begin position="466"/>
        <end position="478"/>
    </location>
</feature>
<feature type="region of interest" description="Disordered" evidence="10">
    <location>
        <begin position="466"/>
        <end position="489"/>
    </location>
</feature>
<sequence>MPSPPTSPPAAKRPKLDADPPAELLSSPAKGSSHANGASSSTAKISAADESEDEEEQPEVIDVELEVARRDMYLDTISRANLDFDFERLCSKSLSNINVYACLVCGKYFQGRGRGSWAYRHAVGENHRVWLNLEKEKFYVLPEGYEVKDSSLNDVIAVLNPRYKSAGLAALTDLPPSSYTLDKTPYTPGFIGLNNIKKNDYLNVIIQLLLHVPPLRNFLLDPETPQLAESSRPTELVVRLATLCRRLWNPKLFKAQVSPHEFYQEVTKRSNGKFKMTEQGDPVEFLGWLVNTLHRDLGGSKKRNSSVIYKTFQGKVQIETQQVITHKDYSRPVFDLSREIQTVSSPFLFLALDLPATPLFQDINEKKIIPQVPLSTILAKFDGKTTQEFGPTLKRHHLTALPHYLILHIKRFTKNNFVEEKNPTIVNFPMRGVDMAPYVDPKPSDPIHTVYDLLSNVTLDQTTASTASAGTGANTSASNKKDPDQEGQTTWKIHVRAGHGGGDEEKWFEMQDLRVEEVRREMVFLGETVIQVWERRDLSR</sequence>
<dbReference type="PROSITE" id="PS50271">
    <property type="entry name" value="ZF_UBP"/>
    <property type="match status" value="1"/>
</dbReference>
<feature type="compositionally biased region" description="Polar residues" evidence="10">
    <location>
        <begin position="29"/>
        <end position="44"/>
    </location>
</feature>
<dbReference type="Gene3D" id="3.90.70.10">
    <property type="entry name" value="Cysteine proteinases"/>
    <property type="match status" value="1"/>
</dbReference>
<feature type="domain" description="UBP-type" evidence="12">
    <location>
        <begin position="69"/>
        <end position="167"/>
    </location>
</feature>
<dbReference type="InterPro" id="IPR028889">
    <property type="entry name" value="USP"/>
</dbReference>
<dbReference type="CDD" id="cd02669">
    <property type="entry name" value="Peptidase_C19M"/>
    <property type="match status" value="1"/>
</dbReference>
<accession>A0ABR3Q6P4</accession>
<evidence type="ECO:0000259" key="12">
    <source>
        <dbReference type="PROSITE" id="PS50271"/>
    </source>
</evidence>
<evidence type="ECO:0000256" key="1">
    <source>
        <dbReference type="ARBA" id="ARBA00004123"/>
    </source>
</evidence>
<evidence type="ECO:0000256" key="3">
    <source>
        <dbReference type="ARBA" id="ARBA00022723"/>
    </source>
</evidence>
<proteinExistence type="predicted"/>
<feature type="region of interest" description="Disordered" evidence="10">
    <location>
        <begin position="1"/>
        <end position="59"/>
    </location>
</feature>
<evidence type="ECO:0000256" key="9">
    <source>
        <dbReference type="PROSITE-ProRule" id="PRU00502"/>
    </source>
</evidence>
<comment type="caution">
    <text evidence="13">The sequence shown here is derived from an EMBL/GenBank/DDBJ whole genome shotgun (WGS) entry which is preliminary data.</text>
</comment>
<keyword evidence="5 9" id="KW-0863">Zinc-finger</keyword>
<dbReference type="Gene3D" id="3.30.40.10">
    <property type="entry name" value="Zinc/RING finger domain, C3HC4 (zinc finger)"/>
    <property type="match status" value="1"/>
</dbReference>
<dbReference type="InterPro" id="IPR038765">
    <property type="entry name" value="Papain-like_cys_pep_sf"/>
</dbReference>
<keyword evidence="7" id="KW-0508">mRNA splicing</keyword>
<dbReference type="InterPro" id="IPR001607">
    <property type="entry name" value="Znf_UBP"/>
</dbReference>
<evidence type="ECO:0000256" key="8">
    <source>
        <dbReference type="ARBA" id="ARBA00023242"/>
    </source>
</evidence>
<name>A0ABR3Q6P4_9TREE</name>
<evidence type="ECO:0000256" key="2">
    <source>
        <dbReference type="ARBA" id="ARBA00022664"/>
    </source>
</evidence>
<evidence type="ECO:0000259" key="11">
    <source>
        <dbReference type="PROSITE" id="PS50235"/>
    </source>
</evidence>
<evidence type="ECO:0000256" key="5">
    <source>
        <dbReference type="ARBA" id="ARBA00022771"/>
    </source>
</evidence>
<dbReference type="InterPro" id="IPR050185">
    <property type="entry name" value="Ub_carboxyl-term_hydrolase"/>
</dbReference>
<evidence type="ECO:0000256" key="7">
    <source>
        <dbReference type="ARBA" id="ARBA00023187"/>
    </source>
</evidence>
<feature type="compositionally biased region" description="Acidic residues" evidence="10">
    <location>
        <begin position="49"/>
        <end position="59"/>
    </location>
</feature>
<keyword evidence="13" id="KW-0378">Hydrolase</keyword>
<reference evidence="13 14" key="1">
    <citation type="submission" date="2023-08" db="EMBL/GenBank/DDBJ databases">
        <title>Annotated Genome Sequence of Vanrija albida AlHP1.</title>
        <authorList>
            <person name="Herzog R."/>
        </authorList>
    </citation>
    <scope>NUCLEOTIDE SEQUENCE [LARGE SCALE GENOMIC DNA]</scope>
    <source>
        <strain evidence="13 14">AlHP1</strain>
    </source>
</reference>
<keyword evidence="6" id="KW-0862">Zinc</keyword>
<organism evidence="13 14">
    <name type="scientific">Vanrija albida</name>
    <dbReference type="NCBI Taxonomy" id="181172"/>
    <lineage>
        <taxon>Eukaryota</taxon>
        <taxon>Fungi</taxon>
        <taxon>Dikarya</taxon>
        <taxon>Basidiomycota</taxon>
        <taxon>Agaricomycotina</taxon>
        <taxon>Tremellomycetes</taxon>
        <taxon>Trichosporonales</taxon>
        <taxon>Trichosporonaceae</taxon>
        <taxon>Vanrija</taxon>
    </lineage>
</organism>
<dbReference type="SUPFAM" id="SSF54001">
    <property type="entry name" value="Cysteine proteinases"/>
    <property type="match status" value="1"/>
</dbReference>
<dbReference type="PANTHER" id="PTHR21646">
    <property type="entry name" value="UBIQUITIN CARBOXYL-TERMINAL HYDROLASE"/>
    <property type="match status" value="1"/>
</dbReference>
<evidence type="ECO:0000256" key="6">
    <source>
        <dbReference type="ARBA" id="ARBA00022833"/>
    </source>
</evidence>
<gene>
    <name evidence="13" type="primary">ubp10</name>
    <name evidence="13" type="ORF">Q8F55_004323</name>
</gene>
<dbReference type="GeneID" id="95985366"/>
<keyword evidence="8" id="KW-0539">Nucleus</keyword>
<dbReference type="InterPro" id="IPR033809">
    <property type="entry name" value="USP39"/>
</dbReference>
<keyword evidence="2" id="KW-0507">mRNA processing</keyword>
<keyword evidence="3" id="KW-0479">Metal-binding</keyword>
<feature type="domain" description="USP" evidence="11">
    <location>
        <begin position="191"/>
        <end position="536"/>
    </location>
</feature>
<dbReference type="SMART" id="SM00290">
    <property type="entry name" value="ZnF_UBP"/>
    <property type="match status" value="1"/>
</dbReference>
<dbReference type="Pfam" id="PF02148">
    <property type="entry name" value="zf-UBP"/>
    <property type="match status" value="1"/>
</dbReference>
<dbReference type="PANTHER" id="PTHR21646:SF16">
    <property type="entry name" value="U4_U6.U5 TRI-SNRNP-ASSOCIATED PROTEIN 2"/>
    <property type="match status" value="1"/>
</dbReference>
<dbReference type="Pfam" id="PF00443">
    <property type="entry name" value="UCH"/>
    <property type="match status" value="1"/>
</dbReference>
<dbReference type="GO" id="GO:0016787">
    <property type="term" value="F:hydrolase activity"/>
    <property type="evidence" value="ECO:0007669"/>
    <property type="project" value="UniProtKB-KW"/>
</dbReference>
<evidence type="ECO:0000313" key="13">
    <source>
        <dbReference type="EMBL" id="KAL1410316.1"/>
    </source>
</evidence>
<protein>
    <submittedName>
        <fullName evidence="13">Ubiquitin carboxyl-terminal hydrolase 10</fullName>
    </submittedName>
</protein>
<dbReference type="InterPro" id="IPR013083">
    <property type="entry name" value="Znf_RING/FYVE/PHD"/>
</dbReference>
<evidence type="ECO:0000256" key="10">
    <source>
        <dbReference type="SAM" id="MobiDB-lite"/>
    </source>
</evidence>
<evidence type="ECO:0000313" key="14">
    <source>
        <dbReference type="Proteomes" id="UP001565368"/>
    </source>
</evidence>
<dbReference type="RefSeq" id="XP_069210260.1">
    <property type="nucleotide sequence ID" value="XM_069352842.1"/>
</dbReference>
<keyword evidence="4" id="KW-0747">Spliceosome</keyword>
<keyword evidence="14" id="KW-1185">Reference proteome</keyword>